<dbReference type="InterPro" id="IPR036249">
    <property type="entry name" value="Thioredoxin-like_sf"/>
</dbReference>
<dbReference type="Gene3D" id="3.40.30.10">
    <property type="entry name" value="Glutaredoxin"/>
    <property type="match status" value="1"/>
</dbReference>
<dbReference type="OrthoDB" id="677051at2"/>
<evidence type="ECO:0000313" key="2">
    <source>
        <dbReference type="Proteomes" id="UP000530514"/>
    </source>
</evidence>
<organism evidence="1 2">
    <name type="scientific">Thermoactinomyces daqus</name>
    <dbReference type="NCBI Taxonomy" id="1329516"/>
    <lineage>
        <taxon>Bacteria</taxon>
        <taxon>Bacillati</taxon>
        <taxon>Bacillota</taxon>
        <taxon>Bacilli</taxon>
        <taxon>Bacillales</taxon>
        <taxon>Thermoactinomycetaceae</taxon>
        <taxon>Thermoactinomyces</taxon>
    </lineage>
</organism>
<protein>
    <submittedName>
        <fullName evidence="1">Bacillithiol system redox-active protein YtxJ</fullName>
    </submittedName>
</protein>
<dbReference type="SUPFAM" id="SSF52833">
    <property type="entry name" value="Thioredoxin-like"/>
    <property type="match status" value="1"/>
</dbReference>
<comment type="caution">
    <text evidence="1">The sequence shown here is derived from an EMBL/GenBank/DDBJ whole genome shotgun (WGS) entry which is preliminary data.</text>
</comment>
<dbReference type="Proteomes" id="UP000530514">
    <property type="component" value="Unassembled WGS sequence"/>
</dbReference>
<keyword evidence="2" id="KW-1185">Reference proteome</keyword>
<name>A0A7W1XBN2_9BACL</name>
<dbReference type="AlphaFoldDB" id="A0A7W1XBN2"/>
<dbReference type="NCBIfam" id="TIGR04019">
    <property type="entry name" value="B_thiol_YtxJ"/>
    <property type="match status" value="1"/>
</dbReference>
<dbReference type="Pfam" id="PF11009">
    <property type="entry name" value="BrxC"/>
    <property type="match status" value="1"/>
</dbReference>
<evidence type="ECO:0000313" key="1">
    <source>
        <dbReference type="EMBL" id="MBA4543665.1"/>
    </source>
</evidence>
<accession>A0A7W1XBN2</accession>
<dbReference type="EMBL" id="JACEIP010000019">
    <property type="protein sequence ID" value="MBA4543665.1"/>
    <property type="molecule type" value="Genomic_DNA"/>
</dbReference>
<gene>
    <name evidence="1" type="primary">ytxJ</name>
    <name evidence="1" type="ORF">H1164_12275</name>
</gene>
<reference evidence="1 2" key="1">
    <citation type="submission" date="2020-07" db="EMBL/GenBank/DDBJ databases">
        <authorList>
            <person name="Feng H."/>
        </authorList>
    </citation>
    <scope>NUCLEOTIDE SEQUENCE [LARGE SCALE GENOMIC DNA]</scope>
    <source>
        <strain evidence="2">s-11</strain>
    </source>
</reference>
<dbReference type="InterPro" id="IPR022551">
    <property type="entry name" value="BrxC"/>
</dbReference>
<proteinExistence type="predicted"/>
<dbReference type="RefSeq" id="WP_033099090.1">
    <property type="nucleotide sequence ID" value="NZ_JACEIP010000019.1"/>
</dbReference>
<sequence>MSTFTQLSELNQWDEVYSQSKQIPVLVFKHSTTCPISANAFAELKRFSETPAAAGVKIAVVHVREDRAVSNHIADQLQVKHESPQAILLSDGKVLWHDSHWNITVESLQKAVEQ</sequence>